<dbReference type="FunFam" id="2.60.40.60:FF:000022">
    <property type="entry name" value="Cadherin 2"/>
    <property type="match status" value="1"/>
</dbReference>
<evidence type="ECO:0000256" key="16">
    <source>
        <dbReference type="ARBA" id="ARBA00030559"/>
    </source>
</evidence>
<dbReference type="GO" id="GO:0045296">
    <property type="term" value="F:cadherin binding"/>
    <property type="evidence" value="ECO:0007669"/>
    <property type="project" value="TreeGrafter"/>
</dbReference>
<dbReference type="PROSITE" id="PS00232">
    <property type="entry name" value="CADHERIN_1"/>
    <property type="match status" value="2"/>
</dbReference>
<dbReference type="GO" id="GO:0016339">
    <property type="term" value="P:calcium-dependent cell-cell adhesion via plasma membrane cell adhesion molecules"/>
    <property type="evidence" value="ECO:0007669"/>
    <property type="project" value="TreeGrafter"/>
</dbReference>
<dbReference type="Pfam" id="PF00028">
    <property type="entry name" value="Cadherin"/>
    <property type="match status" value="5"/>
</dbReference>
<reference evidence="21 22" key="1">
    <citation type="journal article" date="2021" name="Sci. Rep.">
        <title>Chromosome anchoring in Senegalese sole (Solea senegalensis) reveals sex-associated markers and genome rearrangements in flatfish.</title>
        <authorList>
            <person name="Guerrero-Cozar I."/>
            <person name="Gomez-Garrido J."/>
            <person name="Berbel C."/>
            <person name="Martinez-Blanch J.F."/>
            <person name="Alioto T."/>
            <person name="Claros M.G."/>
            <person name="Gagnaire P.A."/>
            <person name="Manchado M."/>
        </authorList>
    </citation>
    <scope>NUCLEOTIDE SEQUENCE [LARGE SCALE GENOMIC DNA]</scope>
    <source>
        <strain evidence="21">Sse05_10M</strain>
    </source>
</reference>
<comment type="function">
    <text evidence="18">Cadherins are calcium-dependent cell adhesion proteins.</text>
</comment>
<evidence type="ECO:0000256" key="10">
    <source>
        <dbReference type="ARBA" id="ARBA00022837"/>
    </source>
</evidence>
<evidence type="ECO:0000256" key="7">
    <source>
        <dbReference type="ARBA" id="ARBA00022723"/>
    </source>
</evidence>
<dbReference type="GO" id="GO:0008013">
    <property type="term" value="F:beta-catenin binding"/>
    <property type="evidence" value="ECO:0007669"/>
    <property type="project" value="TreeGrafter"/>
</dbReference>
<accession>A0AAV6S3M4</accession>
<dbReference type="GO" id="GO:0005912">
    <property type="term" value="C:adherens junction"/>
    <property type="evidence" value="ECO:0007669"/>
    <property type="project" value="TreeGrafter"/>
</dbReference>
<dbReference type="CDD" id="cd11304">
    <property type="entry name" value="Cadherin_repeat"/>
    <property type="match status" value="5"/>
</dbReference>
<evidence type="ECO:0000256" key="5">
    <source>
        <dbReference type="ARBA" id="ARBA00022685"/>
    </source>
</evidence>
<dbReference type="GO" id="GO:0007043">
    <property type="term" value="P:cell-cell junction assembly"/>
    <property type="evidence" value="ECO:0007669"/>
    <property type="project" value="TreeGrafter"/>
</dbReference>
<dbReference type="FunFam" id="4.10.900.10:FF:000008">
    <property type="entry name" value="Cadherin 5"/>
    <property type="match status" value="1"/>
</dbReference>
<keyword evidence="4" id="KW-1003">Cell membrane</keyword>
<dbReference type="PROSITE" id="PS50268">
    <property type="entry name" value="CADHERIN_2"/>
    <property type="match status" value="5"/>
</dbReference>
<evidence type="ECO:0000259" key="20">
    <source>
        <dbReference type="PROSITE" id="PS50268"/>
    </source>
</evidence>
<evidence type="ECO:0000256" key="3">
    <source>
        <dbReference type="ARBA" id="ARBA00021701"/>
    </source>
</evidence>
<keyword evidence="5" id="KW-0165">Cleavage on pair of basic residues</keyword>
<name>A0AAV6S3M4_SOLSE</name>
<evidence type="ECO:0000256" key="19">
    <source>
        <dbReference type="SAM" id="Phobius"/>
    </source>
</evidence>
<keyword evidence="10 17" id="KW-0106">Calcium</keyword>
<comment type="caution">
    <text evidence="21">The sequence shown here is derived from an EMBL/GenBank/DDBJ whole genome shotgun (WGS) entry which is preliminary data.</text>
</comment>
<evidence type="ECO:0000256" key="13">
    <source>
        <dbReference type="ARBA" id="ARBA00022989"/>
    </source>
</evidence>
<keyword evidence="9" id="KW-0677">Repeat</keyword>
<evidence type="ECO:0000256" key="15">
    <source>
        <dbReference type="ARBA" id="ARBA00023180"/>
    </source>
</evidence>
<feature type="domain" description="Cadherin" evidence="20">
    <location>
        <begin position="152"/>
        <end position="220"/>
    </location>
</feature>
<keyword evidence="22" id="KW-1185">Reference proteome</keyword>
<sequence length="840" mass="94492">MPVFTVLHVNALYSDVFRPQNRESDERQMQSETDSLPEQGSTLRDLVFSDHLLVWIHFLCEMMAWLQFWTMVLMVMMALSISLAIAEDSDLSMVEAEKRGLAEIVKKESHPVLFRQKREWIWNNLYVEEEKPAPIAYKIGHLKSSQRAERKRYEIEGEGANTIFTVDHKGDLFVTRSLDREEKSLYHLTAKLFDSNDKLIENAGDFVVHVTDINDNSPIFSKTFNGSIMERSPMGTKVVEVNATDADDPTTANGELRYSLTQYGDVSAFEIDSVTGVISCKTNTLDRETKSQYVLVVKVQDMRGMASGSTATTSVTITVTDTNDNMASFTRKVYELQVPEDHKLNEKIGTLELEDRDQIQNKEPIFTIPSEHNRMFNIELSPNKDGNLLLKQALDYETKNSYTFTVQVRENLLFPADNPNSAVTKAQVNIKVLDVDEPPVFSKPIYTFNVMEERMENIGVITATDPDRAKKTIRYSILDKDCPIGINPLTGQLSTLRTLDRELEATHRFQVKAQEEPSGLESFVKVDIIVDDINDNKPELVVDEIFVCENDGSKTVIGTLRATDKDDQPASFSFDLHSGSSNFSIKDYGNNTADIMVKDGPFSLDDPKDYTVYVRVSDGGQPVQTSITTLAIKSCRCDARRIPTQCKASAQRMSMSVQALIAILLCILTILVIVILFVIRKRYQKDSLANIKNSGDIHEQLVTYDEEGGGEMDTNGYDVSILSSACNDGSLLRHPDRHPHPSLYAMVQKPTHPTACKGDMAVMIEVKKDEADHDRDGIPYDTLHIYGYEGPESLAGSLSSLESSSTGSNLDYDFLNDWGPRFRTLAELYGVDGPDYYHQY</sequence>
<feature type="transmembrane region" description="Helical" evidence="19">
    <location>
        <begin position="659"/>
        <end position="679"/>
    </location>
</feature>
<dbReference type="SMART" id="SM00112">
    <property type="entry name" value="CA"/>
    <property type="match status" value="5"/>
</dbReference>
<dbReference type="GO" id="GO:0016477">
    <property type="term" value="P:cell migration"/>
    <property type="evidence" value="ECO:0007669"/>
    <property type="project" value="TreeGrafter"/>
</dbReference>
<feature type="domain" description="Cadherin" evidence="20">
    <location>
        <begin position="330"/>
        <end position="441"/>
    </location>
</feature>
<evidence type="ECO:0000256" key="17">
    <source>
        <dbReference type="PROSITE-ProRule" id="PRU00043"/>
    </source>
</evidence>
<feature type="domain" description="Cadherin" evidence="20">
    <location>
        <begin position="539"/>
        <end position="645"/>
    </location>
</feature>
<comment type="subcellular location">
    <subcellularLocation>
        <location evidence="2">Cell junction</location>
    </subcellularLocation>
    <subcellularLocation>
        <location evidence="1">Cell membrane</location>
        <topology evidence="1">Single-pass type I membrane protein</topology>
    </subcellularLocation>
</comment>
<dbReference type="GO" id="GO:0034332">
    <property type="term" value="P:adherens junction organization"/>
    <property type="evidence" value="ECO:0007669"/>
    <property type="project" value="TreeGrafter"/>
</dbReference>
<dbReference type="Proteomes" id="UP000693946">
    <property type="component" value="Linkage Group LG15"/>
</dbReference>
<keyword evidence="12" id="KW-0965">Cell junction</keyword>
<dbReference type="EMBL" id="JAGKHQ010000007">
    <property type="protein sequence ID" value="KAG7512109.1"/>
    <property type="molecule type" value="Genomic_DNA"/>
</dbReference>
<proteinExistence type="predicted"/>
<gene>
    <name evidence="21" type="ORF">JOB18_020379</name>
</gene>
<evidence type="ECO:0000256" key="2">
    <source>
        <dbReference type="ARBA" id="ARBA00004282"/>
    </source>
</evidence>
<keyword evidence="13 19" id="KW-1133">Transmembrane helix</keyword>
<evidence type="ECO:0000256" key="12">
    <source>
        <dbReference type="ARBA" id="ARBA00022949"/>
    </source>
</evidence>
<dbReference type="PANTHER" id="PTHR24027:SF89">
    <property type="entry name" value="CADHERIN-5"/>
    <property type="match status" value="1"/>
</dbReference>
<keyword evidence="6 19" id="KW-0812">Transmembrane</keyword>
<dbReference type="InterPro" id="IPR039808">
    <property type="entry name" value="Cadherin"/>
</dbReference>
<evidence type="ECO:0000256" key="6">
    <source>
        <dbReference type="ARBA" id="ARBA00022692"/>
    </source>
</evidence>
<keyword evidence="8" id="KW-0732">Signal</keyword>
<feature type="domain" description="Cadherin" evidence="20">
    <location>
        <begin position="442"/>
        <end position="540"/>
    </location>
</feature>
<feature type="transmembrane region" description="Helical" evidence="19">
    <location>
        <begin position="65"/>
        <end position="86"/>
    </location>
</feature>
<evidence type="ECO:0000256" key="18">
    <source>
        <dbReference type="RuleBase" id="RU004357"/>
    </source>
</evidence>
<protein>
    <recommendedName>
        <fullName evidence="3">Cadherin-5</fullName>
    </recommendedName>
    <alternativeName>
        <fullName evidence="16">Vascular endothelial cadherin</fullName>
    </alternativeName>
</protein>
<evidence type="ECO:0000256" key="1">
    <source>
        <dbReference type="ARBA" id="ARBA00004251"/>
    </source>
</evidence>
<dbReference type="GO" id="GO:0005923">
    <property type="term" value="C:bicellular tight junction"/>
    <property type="evidence" value="ECO:0007669"/>
    <property type="project" value="TreeGrafter"/>
</dbReference>
<organism evidence="21 22">
    <name type="scientific">Solea senegalensis</name>
    <name type="common">Senegalese sole</name>
    <dbReference type="NCBI Taxonomy" id="28829"/>
    <lineage>
        <taxon>Eukaryota</taxon>
        <taxon>Metazoa</taxon>
        <taxon>Chordata</taxon>
        <taxon>Craniata</taxon>
        <taxon>Vertebrata</taxon>
        <taxon>Euteleostomi</taxon>
        <taxon>Actinopterygii</taxon>
        <taxon>Neopterygii</taxon>
        <taxon>Teleostei</taxon>
        <taxon>Neoteleostei</taxon>
        <taxon>Acanthomorphata</taxon>
        <taxon>Carangaria</taxon>
        <taxon>Pleuronectiformes</taxon>
        <taxon>Pleuronectoidei</taxon>
        <taxon>Soleidae</taxon>
        <taxon>Solea</taxon>
    </lineage>
</organism>
<keyword evidence="14 19" id="KW-0472">Membrane</keyword>
<feature type="domain" description="Cadherin" evidence="20">
    <location>
        <begin position="220"/>
        <end position="329"/>
    </location>
</feature>
<dbReference type="GO" id="GO:0000902">
    <property type="term" value="P:cell morphogenesis"/>
    <property type="evidence" value="ECO:0007669"/>
    <property type="project" value="TreeGrafter"/>
</dbReference>
<dbReference type="InterPro" id="IPR002126">
    <property type="entry name" value="Cadherin-like_dom"/>
</dbReference>
<dbReference type="GO" id="GO:0005509">
    <property type="term" value="F:calcium ion binding"/>
    <property type="evidence" value="ECO:0007669"/>
    <property type="project" value="UniProtKB-UniRule"/>
</dbReference>
<evidence type="ECO:0000256" key="4">
    <source>
        <dbReference type="ARBA" id="ARBA00022475"/>
    </source>
</evidence>
<keyword evidence="7" id="KW-0479">Metal-binding</keyword>
<evidence type="ECO:0000313" key="22">
    <source>
        <dbReference type="Proteomes" id="UP000693946"/>
    </source>
</evidence>
<keyword evidence="15" id="KW-0325">Glycoprotein</keyword>
<dbReference type="GO" id="GO:0044331">
    <property type="term" value="P:cell-cell adhesion mediated by cadherin"/>
    <property type="evidence" value="ECO:0007669"/>
    <property type="project" value="TreeGrafter"/>
</dbReference>
<evidence type="ECO:0000256" key="11">
    <source>
        <dbReference type="ARBA" id="ARBA00022889"/>
    </source>
</evidence>
<dbReference type="AlphaFoldDB" id="A0AAV6S3M4"/>
<evidence type="ECO:0000313" key="21">
    <source>
        <dbReference type="EMBL" id="KAG7512109.1"/>
    </source>
</evidence>
<evidence type="ECO:0000256" key="9">
    <source>
        <dbReference type="ARBA" id="ARBA00022737"/>
    </source>
</evidence>
<dbReference type="FunFam" id="2.60.40.60:FF:000202">
    <property type="entry name" value="cadherin-8 isoform X4"/>
    <property type="match status" value="1"/>
</dbReference>
<dbReference type="Pfam" id="PF01049">
    <property type="entry name" value="CADH_Y-type_LIR"/>
    <property type="match status" value="1"/>
</dbReference>
<dbReference type="PANTHER" id="PTHR24027">
    <property type="entry name" value="CADHERIN-23"/>
    <property type="match status" value="1"/>
</dbReference>
<dbReference type="InterPro" id="IPR020894">
    <property type="entry name" value="Cadherin_CS"/>
</dbReference>
<dbReference type="InterPro" id="IPR000233">
    <property type="entry name" value="Cadherin_Y-type_LIR"/>
</dbReference>
<dbReference type="GO" id="GO:0007156">
    <property type="term" value="P:homophilic cell adhesion via plasma membrane adhesion molecules"/>
    <property type="evidence" value="ECO:0007669"/>
    <property type="project" value="InterPro"/>
</dbReference>
<evidence type="ECO:0000256" key="14">
    <source>
        <dbReference type="ARBA" id="ARBA00023136"/>
    </source>
</evidence>
<keyword evidence="11" id="KW-0130">Cell adhesion</keyword>
<dbReference type="GO" id="GO:0019903">
    <property type="term" value="F:protein phosphatase binding"/>
    <property type="evidence" value="ECO:0007669"/>
    <property type="project" value="TreeGrafter"/>
</dbReference>
<evidence type="ECO:0000256" key="8">
    <source>
        <dbReference type="ARBA" id="ARBA00022729"/>
    </source>
</evidence>
<dbReference type="GO" id="GO:0016342">
    <property type="term" value="C:catenin complex"/>
    <property type="evidence" value="ECO:0007669"/>
    <property type="project" value="TreeGrafter"/>
</dbReference>